<evidence type="ECO:0000256" key="1">
    <source>
        <dbReference type="ARBA" id="ARBA00022801"/>
    </source>
</evidence>
<dbReference type="SUPFAM" id="SSF53474">
    <property type="entry name" value="alpha/beta-Hydrolases"/>
    <property type="match status" value="1"/>
</dbReference>
<sequence>MIKEKTLTYLKRQLILLVLLLTAIGSQTVVQASTRSWKSWFIEQYFWLKRDKSYYAEQDENTFYNYVKSAGEKSNQGFNLTQNEVNGTLKTEHRDNMQVHSWNEHSTNLSNQKVILYLHGGSYLNNPTSYHIDMLKTLSTSLDAKIVLPIYPKAPTYTYDVAMPRLVSLYQDILKSTSNNAKNITIMGDSAGGGLALGLALALKTENIKQPKDIILLSPWLDVTLSNPDIPNYESSDPILSAWGLRIVGDIWARRGENNTKHPYVSPIYGDTSNLAPITMFVGTHEIFYPDITKFDKMLTERKHTHQLFVGEKMNHVYPIYPIEEAKTAQYQIIDTIKKEYGLKKE</sequence>
<evidence type="ECO:0000259" key="2">
    <source>
        <dbReference type="Pfam" id="PF07859"/>
    </source>
</evidence>
<dbReference type="Pfam" id="PF07859">
    <property type="entry name" value="Abhydrolase_3"/>
    <property type="match status" value="1"/>
</dbReference>
<dbReference type="PANTHER" id="PTHR48081:SF8">
    <property type="entry name" value="ALPHA_BETA HYDROLASE FOLD-3 DOMAIN-CONTAINING PROTEIN-RELATED"/>
    <property type="match status" value="1"/>
</dbReference>
<dbReference type="RefSeq" id="WP_164335656.1">
    <property type="nucleotide sequence ID" value="NZ_JAAKFZ010000006.1"/>
</dbReference>
<accession>A0A6M1KMD6</accession>
<gene>
    <name evidence="3" type="ORF">G5B50_03760</name>
</gene>
<organism evidence="3 4">
    <name type="scientific">Streptococcus equi subsp. ruminatorum</name>
    <dbReference type="NCBI Taxonomy" id="254358"/>
    <lineage>
        <taxon>Bacteria</taxon>
        <taxon>Bacillati</taxon>
        <taxon>Bacillota</taxon>
        <taxon>Bacilli</taxon>
        <taxon>Lactobacillales</taxon>
        <taxon>Streptococcaceae</taxon>
        <taxon>Streptococcus</taxon>
    </lineage>
</organism>
<dbReference type="InterPro" id="IPR029058">
    <property type="entry name" value="AB_hydrolase_fold"/>
</dbReference>
<dbReference type="GO" id="GO:0016787">
    <property type="term" value="F:hydrolase activity"/>
    <property type="evidence" value="ECO:0007669"/>
    <property type="project" value="UniProtKB-KW"/>
</dbReference>
<dbReference type="Gene3D" id="3.40.50.1820">
    <property type="entry name" value="alpha/beta hydrolase"/>
    <property type="match status" value="1"/>
</dbReference>
<dbReference type="PANTHER" id="PTHR48081">
    <property type="entry name" value="AB HYDROLASE SUPERFAMILY PROTEIN C4A8.06C"/>
    <property type="match status" value="1"/>
</dbReference>
<dbReference type="Proteomes" id="UP000479499">
    <property type="component" value="Unassembled WGS sequence"/>
</dbReference>
<evidence type="ECO:0000313" key="4">
    <source>
        <dbReference type="Proteomes" id="UP000479499"/>
    </source>
</evidence>
<keyword evidence="1 3" id="KW-0378">Hydrolase</keyword>
<dbReference type="AlphaFoldDB" id="A0A6M1KMD6"/>
<dbReference type="InterPro" id="IPR050300">
    <property type="entry name" value="GDXG_lipolytic_enzyme"/>
</dbReference>
<evidence type="ECO:0000313" key="3">
    <source>
        <dbReference type="EMBL" id="NGL83889.1"/>
    </source>
</evidence>
<reference evidence="3 4" key="1">
    <citation type="submission" date="2020-02" db="EMBL/GenBank/DDBJ databases">
        <title>M-like protein SrM is not crucial to the virulence of a novel isolate of Streptococcus equi subsp. ruminatorum from Macaca mulatta.</title>
        <authorList>
            <person name="Guo G."/>
            <person name="Cheng L."/>
            <person name="Zhang W."/>
        </authorList>
    </citation>
    <scope>NUCLEOTIDE SEQUENCE [LARGE SCALE GENOMIC DNA]</scope>
    <source>
        <strain evidence="3 4">FJ1804</strain>
    </source>
</reference>
<feature type="domain" description="Alpha/beta hydrolase fold-3" evidence="2">
    <location>
        <begin position="115"/>
        <end position="318"/>
    </location>
</feature>
<protein>
    <submittedName>
        <fullName evidence="3">Alpha/beta hydrolase</fullName>
    </submittedName>
</protein>
<dbReference type="InterPro" id="IPR013094">
    <property type="entry name" value="AB_hydrolase_3"/>
</dbReference>
<comment type="caution">
    <text evidence="3">The sequence shown here is derived from an EMBL/GenBank/DDBJ whole genome shotgun (WGS) entry which is preliminary data.</text>
</comment>
<proteinExistence type="predicted"/>
<name>A0A6M1KMD6_9STRE</name>
<dbReference type="EMBL" id="JAAKFZ010000006">
    <property type="protein sequence ID" value="NGL83889.1"/>
    <property type="molecule type" value="Genomic_DNA"/>
</dbReference>